<organism evidence="2 3">
    <name type="scientific">Gaoshiqia sediminis</name>
    <dbReference type="NCBI Taxonomy" id="2986998"/>
    <lineage>
        <taxon>Bacteria</taxon>
        <taxon>Pseudomonadati</taxon>
        <taxon>Bacteroidota</taxon>
        <taxon>Bacteroidia</taxon>
        <taxon>Marinilabiliales</taxon>
        <taxon>Prolixibacteraceae</taxon>
        <taxon>Gaoshiqia</taxon>
    </lineage>
</organism>
<keyword evidence="3" id="KW-1185">Reference proteome</keyword>
<gene>
    <name evidence="2" type="ORF">N2K84_16645</name>
</gene>
<feature type="transmembrane region" description="Helical" evidence="1">
    <location>
        <begin position="134"/>
        <end position="152"/>
    </location>
</feature>
<name>A0AA41YAH6_9BACT</name>
<keyword evidence="1" id="KW-0812">Transmembrane</keyword>
<dbReference type="Proteomes" id="UP001163821">
    <property type="component" value="Unassembled WGS sequence"/>
</dbReference>
<evidence type="ECO:0000256" key="1">
    <source>
        <dbReference type="SAM" id="Phobius"/>
    </source>
</evidence>
<accession>A0AA41YAH6</accession>
<dbReference type="RefSeq" id="WP_282592965.1">
    <property type="nucleotide sequence ID" value="NZ_JAPAAF010000035.1"/>
</dbReference>
<proteinExistence type="predicted"/>
<keyword evidence="1" id="KW-0472">Membrane</keyword>
<feature type="transmembrane region" description="Helical" evidence="1">
    <location>
        <begin position="213"/>
        <end position="235"/>
    </location>
</feature>
<feature type="transmembrane region" description="Helical" evidence="1">
    <location>
        <begin position="159"/>
        <end position="177"/>
    </location>
</feature>
<dbReference type="EMBL" id="JAPAAF010000035">
    <property type="protein sequence ID" value="MCW0484372.1"/>
    <property type="molecule type" value="Genomic_DNA"/>
</dbReference>
<evidence type="ECO:0000313" key="3">
    <source>
        <dbReference type="Proteomes" id="UP001163821"/>
    </source>
</evidence>
<dbReference type="AlphaFoldDB" id="A0AA41YAH6"/>
<protein>
    <submittedName>
        <fullName evidence="2">Uncharacterized protein</fullName>
    </submittedName>
</protein>
<reference evidence="2" key="1">
    <citation type="submission" date="2022-10" db="EMBL/GenBank/DDBJ databases">
        <title>Gaoshiqiia sediminis gen. nov., sp. nov., isolated from coastal sediment.</title>
        <authorList>
            <person name="Yu W.X."/>
            <person name="Mu D.S."/>
            <person name="Du J.Z."/>
            <person name="Liang Y.Q."/>
        </authorList>
    </citation>
    <scope>NUCLEOTIDE SEQUENCE</scope>
    <source>
        <strain evidence="2">A06</strain>
    </source>
</reference>
<comment type="caution">
    <text evidence="2">The sequence shown here is derived from an EMBL/GenBank/DDBJ whole genome shotgun (WGS) entry which is preliminary data.</text>
</comment>
<feature type="transmembrane region" description="Helical" evidence="1">
    <location>
        <begin position="47"/>
        <end position="66"/>
    </location>
</feature>
<keyword evidence="1" id="KW-1133">Transmembrane helix</keyword>
<feature type="transmembrane region" description="Helical" evidence="1">
    <location>
        <begin position="183"/>
        <end position="201"/>
    </location>
</feature>
<sequence>MSQFFLSGLAFCLAFSIIFLIQPSVAKVAFAKNFKAFPEKAFPGIPLLTLGGISMFIGITLAIALCTNNQGFNELHPLISAMVVLLFSGLVIDSGHGYRYLRQFAKFFAAGLLVIRGEDGPEAIFSTLAPWLDALIQFGFVLLFMFAYHAAVVYRKMPFLFAGLFNALIFVVLFWPIPTASSYTLLTITLSGSVAGILTYSRYALHQKKPLPLIGHTGIFLIAIILATLWLQLIAQWVH</sequence>
<feature type="transmembrane region" description="Helical" evidence="1">
    <location>
        <begin position="78"/>
        <end position="98"/>
    </location>
</feature>
<evidence type="ECO:0000313" key="2">
    <source>
        <dbReference type="EMBL" id="MCW0484372.1"/>
    </source>
</evidence>